<accession>A0A2H3JIM1</accession>
<dbReference type="Proteomes" id="UP000218811">
    <property type="component" value="Unassembled WGS sequence"/>
</dbReference>
<evidence type="ECO:0000256" key="1">
    <source>
        <dbReference type="ARBA" id="ARBA00006484"/>
    </source>
</evidence>
<dbReference type="PANTHER" id="PTHR42760:SF121">
    <property type="entry name" value="3-OXOACYL-(ACYL-CARRIER-PROTEIN) REDUCTASE"/>
    <property type="match status" value="1"/>
</dbReference>
<dbReference type="Gene3D" id="3.40.50.720">
    <property type="entry name" value="NAD(P)-binding Rossmann-like Domain"/>
    <property type="match status" value="1"/>
</dbReference>
<dbReference type="InterPro" id="IPR002347">
    <property type="entry name" value="SDR_fam"/>
</dbReference>
<dbReference type="EMBL" id="KB468113">
    <property type="protein sequence ID" value="PCH41711.1"/>
    <property type="molecule type" value="Genomic_DNA"/>
</dbReference>
<dbReference type="InterPro" id="IPR036291">
    <property type="entry name" value="NAD(P)-bd_dom_sf"/>
</dbReference>
<comment type="similarity">
    <text evidence="1 2">Belongs to the short-chain dehydrogenases/reductases (SDR) family.</text>
</comment>
<dbReference type="GO" id="GO:0016616">
    <property type="term" value="F:oxidoreductase activity, acting on the CH-OH group of donors, NAD or NADP as acceptor"/>
    <property type="evidence" value="ECO:0007669"/>
    <property type="project" value="TreeGrafter"/>
</dbReference>
<gene>
    <name evidence="3" type="ORF">WOLCODRAFT_101095</name>
</gene>
<dbReference type="Pfam" id="PF00106">
    <property type="entry name" value="adh_short"/>
    <property type="match status" value="1"/>
</dbReference>
<sequence length="240" mass="24837">MAPVAAVSRVAVITGAAQGIGKSIALRLAADGLKVALNDIGSKDNQVQDVVSEIRGKGGQAIAVLADVSVEADVRSMCAQVVDSMGGIDVMVANAGTFAGSGKPLYDDDTRDWDKIISINLRGVMLSYKFAAQQMIKQGRGGRIIANASAYCAAKFGVRGLTHSLSREVAKHSITVNAYAPGSILTDMASHPDDVHNGGLGSTIGKLLNLPPGLPRGQPEVIASLVSYLAKPESHFITGS</sequence>
<evidence type="ECO:0000313" key="4">
    <source>
        <dbReference type="Proteomes" id="UP000218811"/>
    </source>
</evidence>
<dbReference type="AlphaFoldDB" id="A0A2H3JIM1"/>
<evidence type="ECO:0000256" key="2">
    <source>
        <dbReference type="RuleBase" id="RU000363"/>
    </source>
</evidence>
<name>A0A2H3JIM1_WOLCO</name>
<dbReference type="PRINTS" id="PR00080">
    <property type="entry name" value="SDRFAMILY"/>
</dbReference>
<dbReference type="SUPFAM" id="SSF51735">
    <property type="entry name" value="NAD(P)-binding Rossmann-fold domains"/>
    <property type="match status" value="1"/>
</dbReference>
<organism evidence="3 4">
    <name type="scientific">Wolfiporia cocos (strain MD-104)</name>
    <name type="common">Brown rot fungus</name>
    <dbReference type="NCBI Taxonomy" id="742152"/>
    <lineage>
        <taxon>Eukaryota</taxon>
        <taxon>Fungi</taxon>
        <taxon>Dikarya</taxon>
        <taxon>Basidiomycota</taxon>
        <taxon>Agaricomycotina</taxon>
        <taxon>Agaricomycetes</taxon>
        <taxon>Polyporales</taxon>
        <taxon>Phaeolaceae</taxon>
        <taxon>Wolfiporia</taxon>
    </lineage>
</organism>
<dbReference type="FunFam" id="3.40.50.720:FF:000084">
    <property type="entry name" value="Short-chain dehydrogenase reductase"/>
    <property type="match status" value="1"/>
</dbReference>
<protein>
    <submittedName>
        <fullName evidence="3">NAD(P)-binding protein</fullName>
    </submittedName>
</protein>
<dbReference type="OrthoDB" id="498125at2759"/>
<dbReference type="PANTHER" id="PTHR42760">
    <property type="entry name" value="SHORT-CHAIN DEHYDROGENASES/REDUCTASES FAMILY MEMBER"/>
    <property type="match status" value="1"/>
</dbReference>
<dbReference type="OMA" id="RTGCVIC"/>
<keyword evidence="4" id="KW-1185">Reference proteome</keyword>
<dbReference type="GO" id="GO:0006633">
    <property type="term" value="P:fatty acid biosynthetic process"/>
    <property type="evidence" value="ECO:0007669"/>
    <property type="project" value="TreeGrafter"/>
</dbReference>
<proteinExistence type="inferred from homology"/>
<dbReference type="STRING" id="742152.A0A2H3JIM1"/>
<dbReference type="PRINTS" id="PR00081">
    <property type="entry name" value="GDHRDH"/>
</dbReference>
<reference evidence="3 4" key="1">
    <citation type="journal article" date="2012" name="Science">
        <title>The Paleozoic origin of enzymatic lignin decomposition reconstructed from 31 fungal genomes.</title>
        <authorList>
            <person name="Floudas D."/>
            <person name="Binder M."/>
            <person name="Riley R."/>
            <person name="Barry K."/>
            <person name="Blanchette R.A."/>
            <person name="Henrissat B."/>
            <person name="Martinez A.T."/>
            <person name="Otillar R."/>
            <person name="Spatafora J.W."/>
            <person name="Yadav J.S."/>
            <person name="Aerts A."/>
            <person name="Benoit I."/>
            <person name="Boyd A."/>
            <person name="Carlson A."/>
            <person name="Copeland A."/>
            <person name="Coutinho P.M."/>
            <person name="de Vries R.P."/>
            <person name="Ferreira P."/>
            <person name="Findley K."/>
            <person name="Foster B."/>
            <person name="Gaskell J."/>
            <person name="Glotzer D."/>
            <person name="Gorecki P."/>
            <person name="Heitman J."/>
            <person name="Hesse C."/>
            <person name="Hori C."/>
            <person name="Igarashi K."/>
            <person name="Jurgens J.A."/>
            <person name="Kallen N."/>
            <person name="Kersten P."/>
            <person name="Kohler A."/>
            <person name="Kuees U."/>
            <person name="Kumar T.K.A."/>
            <person name="Kuo A."/>
            <person name="LaButti K."/>
            <person name="Larrondo L.F."/>
            <person name="Lindquist E."/>
            <person name="Ling A."/>
            <person name="Lombard V."/>
            <person name="Lucas S."/>
            <person name="Lundell T."/>
            <person name="Martin R."/>
            <person name="McLaughlin D.J."/>
            <person name="Morgenstern I."/>
            <person name="Morin E."/>
            <person name="Murat C."/>
            <person name="Nagy L.G."/>
            <person name="Nolan M."/>
            <person name="Ohm R.A."/>
            <person name="Patyshakuliyeva A."/>
            <person name="Rokas A."/>
            <person name="Ruiz-Duenas F.J."/>
            <person name="Sabat G."/>
            <person name="Salamov A."/>
            <person name="Samejima M."/>
            <person name="Schmutz J."/>
            <person name="Slot J.C."/>
            <person name="St John F."/>
            <person name="Stenlid J."/>
            <person name="Sun H."/>
            <person name="Sun S."/>
            <person name="Syed K."/>
            <person name="Tsang A."/>
            <person name="Wiebenga A."/>
            <person name="Young D."/>
            <person name="Pisabarro A."/>
            <person name="Eastwood D.C."/>
            <person name="Martin F."/>
            <person name="Cullen D."/>
            <person name="Grigoriev I.V."/>
            <person name="Hibbett D.S."/>
        </authorList>
    </citation>
    <scope>NUCLEOTIDE SEQUENCE [LARGE SCALE GENOMIC DNA]</scope>
    <source>
        <strain evidence="3 4">MD-104</strain>
    </source>
</reference>
<evidence type="ECO:0000313" key="3">
    <source>
        <dbReference type="EMBL" id="PCH41711.1"/>
    </source>
</evidence>
<dbReference type="GO" id="GO:0048038">
    <property type="term" value="F:quinone binding"/>
    <property type="evidence" value="ECO:0007669"/>
    <property type="project" value="TreeGrafter"/>
</dbReference>